<dbReference type="OrthoDB" id="4327074at2759"/>
<evidence type="ECO:0000313" key="2">
    <source>
        <dbReference type="Proteomes" id="UP000276215"/>
    </source>
</evidence>
<dbReference type="Proteomes" id="UP000276215">
    <property type="component" value="Unassembled WGS sequence"/>
</dbReference>
<feature type="non-terminal residue" evidence="1">
    <location>
        <position position="1"/>
    </location>
</feature>
<accession>A0A3N4IXL3</accession>
<proteinExistence type="predicted"/>
<organism evidence="1 2">
    <name type="scientific">Choiromyces venosus 120613-1</name>
    <dbReference type="NCBI Taxonomy" id="1336337"/>
    <lineage>
        <taxon>Eukaryota</taxon>
        <taxon>Fungi</taxon>
        <taxon>Dikarya</taxon>
        <taxon>Ascomycota</taxon>
        <taxon>Pezizomycotina</taxon>
        <taxon>Pezizomycetes</taxon>
        <taxon>Pezizales</taxon>
        <taxon>Tuberaceae</taxon>
        <taxon>Choiromyces</taxon>
    </lineage>
</organism>
<reference evidence="1 2" key="1">
    <citation type="journal article" date="2018" name="Nat. Ecol. Evol.">
        <title>Pezizomycetes genomes reveal the molecular basis of ectomycorrhizal truffle lifestyle.</title>
        <authorList>
            <person name="Murat C."/>
            <person name="Payen T."/>
            <person name="Noel B."/>
            <person name="Kuo A."/>
            <person name="Morin E."/>
            <person name="Chen J."/>
            <person name="Kohler A."/>
            <person name="Krizsan K."/>
            <person name="Balestrini R."/>
            <person name="Da Silva C."/>
            <person name="Montanini B."/>
            <person name="Hainaut M."/>
            <person name="Levati E."/>
            <person name="Barry K.W."/>
            <person name="Belfiori B."/>
            <person name="Cichocki N."/>
            <person name="Clum A."/>
            <person name="Dockter R.B."/>
            <person name="Fauchery L."/>
            <person name="Guy J."/>
            <person name="Iotti M."/>
            <person name="Le Tacon F."/>
            <person name="Lindquist E.A."/>
            <person name="Lipzen A."/>
            <person name="Malagnac F."/>
            <person name="Mello A."/>
            <person name="Molinier V."/>
            <person name="Miyauchi S."/>
            <person name="Poulain J."/>
            <person name="Riccioni C."/>
            <person name="Rubini A."/>
            <person name="Sitrit Y."/>
            <person name="Splivallo R."/>
            <person name="Traeger S."/>
            <person name="Wang M."/>
            <person name="Zifcakova L."/>
            <person name="Wipf D."/>
            <person name="Zambonelli A."/>
            <person name="Paolocci F."/>
            <person name="Nowrousian M."/>
            <person name="Ottonello S."/>
            <person name="Baldrian P."/>
            <person name="Spatafora J.W."/>
            <person name="Henrissat B."/>
            <person name="Nagy L.G."/>
            <person name="Aury J.M."/>
            <person name="Wincker P."/>
            <person name="Grigoriev I.V."/>
            <person name="Bonfante P."/>
            <person name="Martin F.M."/>
        </authorList>
    </citation>
    <scope>NUCLEOTIDE SEQUENCE [LARGE SCALE GENOMIC DNA]</scope>
    <source>
        <strain evidence="1 2">120613-1</strain>
    </source>
</reference>
<keyword evidence="2" id="KW-1185">Reference proteome</keyword>
<evidence type="ECO:0000313" key="1">
    <source>
        <dbReference type="EMBL" id="RPA90719.1"/>
    </source>
</evidence>
<gene>
    <name evidence="1" type="ORF">L873DRAFT_1716850</name>
</gene>
<protein>
    <submittedName>
        <fullName evidence="1">Uncharacterized protein</fullName>
    </submittedName>
</protein>
<sequence length="53" mass="6424">LQPLDVCVFSPYKHQYQKELTCQFEKHEYEVSQKNFYEILMIARFASFTSMNI</sequence>
<dbReference type="EMBL" id="ML120516">
    <property type="protein sequence ID" value="RPA90719.1"/>
    <property type="molecule type" value="Genomic_DNA"/>
</dbReference>
<dbReference type="AlphaFoldDB" id="A0A3N4IXL3"/>
<name>A0A3N4IXL3_9PEZI</name>